<dbReference type="EMBL" id="VZUS01000001">
    <property type="protein sequence ID" value="KAB1188532.1"/>
    <property type="molecule type" value="Genomic_DNA"/>
</dbReference>
<reference evidence="2" key="1">
    <citation type="submission" date="2019-09" db="EMBL/GenBank/DDBJ databases">
        <title>Genomic analysis of Haloferax sp. CBA1149.</title>
        <authorList>
            <person name="Roh S.W."/>
        </authorList>
    </citation>
    <scope>NUCLEOTIDE SEQUENCE</scope>
    <source>
        <strain evidence="2">CBA1149</strain>
    </source>
</reference>
<dbReference type="AlphaFoldDB" id="A0A643K199"/>
<feature type="transmembrane region" description="Helical" evidence="1">
    <location>
        <begin position="173"/>
        <end position="197"/>
    </location>
</feature>
<accession>A0A643K199</accession>
<keyword evidence="1" id="KW-0812">Transmembrane</keyword>
<feature type="transmembrane region" description="Helical" evidence="1">
    <location>
        <begin position="236"/>
        <end position="254"/>
    </location>
</feature>
<keyword evidence="1" id="KW-1133">Transmembrane helix</keyword>
<gene>
    <name evidence="2" type="ORF">Hfx1149_10995</name>
</gene>
<dbReference type="RefSeq" id="WP_151138380.1">
    <property type="nucleotide sequence ID" value="NZ_VZUS01000001.1"/>
</dbReference>
<organism evidence="2">
    <name type="scientific">Haloferax sp. CBA1149</name>
    <dbReference type="NCBI Taxonomy" id="2650753"/>
    <lineage>
        <taxon>Archaea</taxon>
        <taxon>Methanobacteriati</taxon>
        <taxon>Methanobacteriota</taxon>
        <taxon>Stenosarchaea group</taxon>
        <taxon>Halobacteria</taxon>
        <taxon>Halobacteriales</taxon>
        <taxon>Haloferacaceae</taxon>
        <taxon>Haloferax</taxon>
    </lineage>
</organism>
<evidence type="ECO:0000313" key="2">
    <source>
        <dbReference type="EMBL" id="KAB1188532.1"/>
    </source>
</evidence>
<keyword evidence="1" id="KW-0472">Membrane</keyword>
<feature type="transmembrane region" description="Helical" evidence="1">
    <location>
        <begin position="136"/>
        <end position="153"/>
    </location>
</feature>
<feature type="transmembrane region" description="Helical" evidence="1">
    <location>
        <begin position="203"/>
        <end position="224"/>
    </location>
</feature>
<comment type="caution">
    <text evidence="2">The sequence shown here is derived from an EMBL/GenBank/DDBJ whole genome shotgun (WGS) entry which is preliminary data.</text>
</comment>
<protein>
    <submittedName>
        <fullName evidence="2">Polymer-forming cytoskeletal protein</fullName>
    </submittedName>
</protein>
<sequence length="290" mass="29218">MANPIELIPLLVVVFLLVGVQGGTVESMEIVTDGTHTVSEIPDVYVVGGGAVTIPNDTSVSGSVYVIGGTADVAGTIDGDVTQLSGNLSFASSAVVTGPTQYIAGSLAVADGAELESLTTAETLAANSPTSGRGPAFAAIQTLALALAAALLVRRFEFAFATVGRAVTSHPVVSGVVGLLVTATSLALVVFMAMTIILIPVSILGVGVGALTVAYGYLVFGYLVGQRIPIDRPDRASAVGVVVVAVTFELIGAVPVVGSAVQLVLLVVALGAVLVTYFGLREFEPVSLPP</sequence>
<proteinExistence type="predicted"/>
<evidence type="ECO:0000256" key="1">
    <source>
        <dbReference type="SAM" id="Phobius"/>
    </source>
</evidence>
<feature type="transmembrane region" description="Helical" evidence="1">
    <location>
        <begin position="260"/>
        <end position="280"/>
    </location>
</feature>
<name>A0A643K199_9EURY</name>